<keyword evidence="1" id="KW-0732">Signal</keyword>
<dbReference type="KEGG" id="shj:SHELI_v1c04690"/>
<dbReference type="Proteomes" id="UP000094378">
    <property type="component" value="Chromosome"/>
</dbReference>
<dbReference type="InterPro" id="IPR007880">
    <property type="entry name" value="Spiralin"/>
</dbReference>
<sequence length="898" mass="100564">MKKLLLLMSSFMLTVSAGNLVFSCSRNEVEKVNLSSLKGDDLSIDIDSNTKTAAERAVINKINQTFSIKIVKNRDFDSKFFWSDGDETGNIKIIASNKSNLITGTATFSFKAKISSDKKQLAQIKNSNLGSISGKDNLPSLKLIITNLNDKNDNLNLTESDVDFSQDPTISSAIIQAKSSSASFTGSLKVTFTYTIVIEKKRLGEIDNKDLGNISDTEDLPSLKLLVSKLNIINDNLDLNVNEVKFIEQPSTSSAIIKAKKESTNFEGSVTLRYDYVRKFENLFNLSNIKEKEISSSDNAETSIKRKAAVIIESYASQAIENIDYKFDSYSQATATSDGSLTVIALQSSHYLINSFKFTIKYKTDLAKIINNILSFEEISLEKVKSKVDQVISSYNLFAKAGVDYDYGDYKAASKTTDGSIIVNAKTNSSYLINSVKFTLKYKVNLGSLPTNSIAIKSASFDSAKSEVQRIVSSYYSLAKIDVDYVLENYKAPSNDDDGYVLVKATDKSYYFYNLAVLTIKYNKNLADLKNITLKPSANIKDAASNSAKLEIIKFSSRAKEGVDYEFGNYVQPTQDSDGSLEIKALKSDGYLYNTTKFIVKYKTEEIVRKLSLSVIKNDDLKVSPSGNLESDVKKAVISRIASVLKINVKENEDIVFSGFKPSKVNGNTGSITVNAVQSSKLVEDGAQFITNYYGTIFKRVNLSAIDTTKVLFTPSRNTESIYIQLIEDFLDKNCKTPEKPVYGKDYTYRVSTKPNRVKKEKNGYTAENGTIIVEATSNSDWFVGWMRFQVKGEIRDLSEMNNVDKALVKAEVLEKYTKDKEFYKKYMTNYIENIMKEKYDMFAVLGVDYNIIIKDEDIPAKGKMGYIYIQPRLIQDSDLYRVITRLKVNLLMYCTCV</sequence>
<dbReference type="RefSeq" id="WP_069116342.1">
    <property type="nucleotide sequence ID" value="NZ_CP017015.1"/>
</dbReference>
<dbReference type="Pfam" id="PF05215">
    <property type="entry name" value="Spiralin"/>
    <property type="match status" value="7"/>
</dbReference>
<reference evidence="2 3" key="1">
    <citation type="submission" date="2016-08" db="EMBL/GenBank/DDBJ databases">
        <title>Complete genome sequence of Spiroplasma helicoides TABS-2 (DSM 22551).</title>
        <authorList>
            <person name="Shen W.-Y."/>
            <person name="Lo W.-S."/>
            <person name="Lai Y.-C."/>
            <person name="Kuo C.-H."/>
        </authorList>
    </citation>
    <scope>NUCLEOTIDE SEQUENCE [LARGE SCALE GENOMIC DNA]</scope>
    <source>
        <strain evidence="2 3">TABS-2</strain>
    </source>
</reference>
<dbReference type="EMBL" id="CP017015">
    <property type="protein sequence ID" value="AOG60420.1"/>
    <property type="molecule type" value="Genomic_DNA"/>
</dbReference>
<dbReference type="PROSITE" id="PS51257">
    <property type="entry name" value="PROKAR_LIPOPROTEIN"/>
    <property type="match status" value="1"/>
</dbReference>
<name>A0A1B3SKG0_9MOLU</name>
<evidence type="ECO:0000313" key="2">
    <source>
        <dbReference type="EMBL" id="AOG60420.1"/>
    </source>
</evidence>
<evidence type="ECO:0000313" key="3">
    <source>
        <dbReference type="Proteomes" id="UP000094378"/>
    </source>
</evidence>
<dbReference type="GO" id="GO:0016020">
    <property type="term" value="C:membrane"/>
    <property type="evidence" value="ECO:0007669"/>
    <property type="project" value="InterPro"/>
</dbReference>
<evidence type="ECO:0008006" key="4">
    <source>
        <dbReference type="Google" id="ProtNLM"/>
    </source>
</evidence>
<dbReference type="AlphaFoldDB" id="A0A1B3SKG0"/>
<keyword evidence="3" id="KW-1185">Reference proteome</keyword>
<gene>
    <name evidence="2" type="ORF">SHELI_v1c04690</name>
</gene>
<evidence type="ECO:0000256" key="1">
    <source>
        <dbReference type="SAM" id="SignalP"/>
    </source>
</evidence>
<protein>
    <recommendedName>
        <fullName evidence="4">Lipoprotein</fullName>
    </recommendedName>
</protein>
<proteinExistence type="predicted"/>
<organism evidence="2 3">
    <name type="scientific">Spiroplasma helicoides</name>
    <dbReference type="NCBI Taxonomy" id="216938"/>
    <lineage>
        <taxon>Bacteria</taxon>
        <taxon>Bacillati</taxon>
        <taxon>Mycoplasmatota</taxon>
        <taxon>Mollicutes</taxon>
        <taxon>Entomoplasmatales</taxon>
        <taxon>Spiroplasmataceae</taxon>
        <taxon>Spiroplasma</taxon>
    </lineage>
</organism>
<feature type="chain" id="PRO_5008554017" description="Lipoprotein" evidence="1">
    <location>
        <begin position="18"/>
        <end position="898"/>
    </location>
</feature>
<feature type="signal peptide" evidence="1">
    <location>
        <begin position="1"/>
        <end position="17"/>
    </location>
</feature>
<accession>A0A1B3SKG0</accession>